<evidence type="ECO:0000256" key="1">
    <source>
        <dbReference type="SAM" id="MobiDB-lite"/>
    </source>
</evidence>
<evidence type="ECO:0000313" key="2">
    <source>
        <dbReference type="EMBL" id="CCA28298.1"/>
    </source>
</evidence>
<reference evidence="2" key="1">
    <citation type="journal article" date="2011" name="PLoS Biol.">
        <title>Gene gain and loss during evolution of obligate parasitism in the white rust pathogen of Arabidopsis thaliana.</title>
        <authorList>
            <person name="Kemen E."/>
            <person name="Gardiner A."/>
            <person name="Schultz-Larsen T."/>
            <person name="Kemen A.C."/>
            <person name="Balmuth A.L."/>
            <person name="Robert-Seilaniantz A."/>
            <person name="Bailey K."/>
            <person name="Holub E."/>
            <person name="Studholme D.J."/>
            <person name="Maclean D."/>
            <person name="Jones J.D."/>
        </authorList>
    </citation>
    <scope>NUCLEOTIDE SEQUENCE</scope>
</reference>
<accession>F0X2W3</accession>
<sequence length="367" mass="42077">MPQMNEATMPKLEIFGLNGTEPKARVSYNKQIRNFEKTKHCLKIAHAYNSATNLPCWTSLIMKYDGVVVLNRFDVIDKRQKFSILLFTDNTVDLKSKPCFKDCGKIDSSDDCMVDPIDATKLTPINSAVKWMLRTENAQLDNHVPSTSRSCFLIQYSSSKQSKCHKSFSNKMWPLSPDSFLIFLSTISEIKLQEYGRIMKFGCDNLELMPDTICYYESNRLKNNLDLNMDSNENEETAQANDVSDFGAVKVANVVVVEWDTKNSKKPKEKAAFADCFTCLTRKRKVVLISVIKRYLWMVDSGSFPVCETCDKKVTFGPQFPYNQYLRQIPLSKAIEMMETLETEEKRPRPDETELGDAFDRAPKRSK</sequence>
<reference evidence="2" key="2">
    <citation type="submission" date="2011-02" db="EMBL/GenBank/DDBJ databases">
        <authorList>
            <person name="MacLean D."/>
        </authorList>
    </citation>
    <scope>NUCLEOTIDE SEQUENCE</scope>
</reference>
<proteinExistence type="predicted"/>
<feature type="compositionally biased region" description="Basic and acidic residues" evidence="1">
    <location>
        <begin position="343"/>
        <end position="367"/>
    </location>
</feature>
<dbReference type="HOGENOM" id="CLU_046787_0_0_1"/>
<dbReference type="EMBL" id="FR825306">
    <property type="protein sequence ID" value="CCA28298.1"/>
    <property type="molecule type" value="Genomic_DNA"/>
</dbReference>
<protein>
    <submittedName>
        <fullName evidence="2">AlNc14C2049G13137 protein</fullName>
    </submittedName>
</protein>
<feature type="region of interest" description="Disordered" evidence="1">
    <location>
        <begin position="341"/>
        <end position="367"/>
    </location>
</feature>
<organism evidence="2">
    <name type="scientific">Albugo laibachii Nc14</name>
    <dbReference type="NCBI Taxonomy" id="890382"/>
    <lineage>
        <taxon>Eukaryota</taxon>
        <taxon>Sar</taxon>
        <taxon>Stramenopiles</taxon>
        <taxon>Oomycota</taxon>
        <taxon>Peronosporomycetes</taxon>
        <taxon>Albuginales</taxon>
        <taxon>Albuginaceae</taxon>
        <taxon>Albugo</taxon>
    </lineage>
</organism>
<name>F0X2W3_9STRA</name>
<dbReference type="AlphaFoldDB" id="F0X2W3"/>
<gene>
    <name evidence="2" type="primary">AlNc14C2049G13137</name>
    <name evidence="2" type="ORF">ALNC14_144420</name>
</gene>